<organism evidence="1 2">
    <name type="scientific">Reinekea forsetii</name>
    <dbReference type="NCBI Taxonomy" id="1336806"/>
    <lineage>
        <taxon>Bacteria</taxon>
        <taxon>Pseudomonadati</taxon>
        <taxon>Pseudomonadota</taxon>
        <taxon>Gammaproteobacteria</taxon>
        <taxon>Oceanospirillales</taxon>
        <taxon>Saccharospirillaceae</taxon>
        <taxon>Reinekea</taxon>
    </lineage>
</organism>
<evidence type="ECO:0000313" key="2">
    <source>
        <dbReference type="Proteomes" id="UP000229757"/>
    </source>
</evidence>
<name>A0A2K8KUG3_9GAMM</name>
<dbReference type="Gene3D" id="2.60.120.620">
    <property type="entry name" value="q2cbj1_9rhob like domain"/>
    <property type="match status" value="1"/>
</dbReference>
<dbReference type="PANTHER" id="PTHR21308">
    <property type="entry name" value="PHYTANOYL-COA ALPHA-HYDROXYLASE"/>
    <property type="match status" value="1"/>
</dbReference>
<evidence type="ECO:0000313" key="1">
    <source>
        <dbReference type="EMBL" id="ATX78367.1"/>
    </source>
</evidence>
<proteinExistence type="predicted"/>
<dbReference type="GO" id="GO:0048244">
    <property type="term" value="F:phytanoyl-CoA dioxygenase activity"/>
    <property type="evidence" value="ECO:0007669"/>
    <property type="project" value="InterPro"/>
</dbReference>
<reference evidence="1 2" key="1">
    <citation type="journal article" date="2017" name="Environ. Microbiol.">
        <title>Genomic and physiological analyses of 'Reinekea forsetii' reveal a versatile opportunistic lifestyle during spring algae blooms.</title>
        <authorList>
            <person name="Avci B."/>
            <person name="Hahnke R.L."/>
            <person name="Chafee M."/>
            <person name="Fischer T."/>
            <person name="Gruber-Vodicka H."/>
            <person name="Tegetmeyer H.E."/>
            <person name="Harder J."/>
            <person name="Fuchs B.M."/>
            <person name="Amann R.I."/>
            <person name="Teeling H."/>
        </authorList>
    </citation>
    <scope>NUCLEOTIDE SEQUENCE [LARGE SCALE GENOMIC DNA]</scope>
    <source>
        <strain evidence="1 2">Hel1_31_D35</strain>
    </source>
</reference>
<keyword evidence="1" id="KW-0223">Dioxygenase</keyword>
<keyword evidence="2" id="KW-1185">Reference proteome</keyword>
<dbReference type="SUPFAM" id="SSF51197">
    <property type="entry name" value="Clavaminate synthase-like"/>
    <property type="match status" value="1"/>
</dbReference>
<dbReference type="AlphaFoldDB" id="A0A2K8KUG3"/>
<accession>A0A2K8KUG3</accession>
<sequence length="409" mass="45015">MRITIGIRCMVPKPPKVLAGRQNWLKASDFKLDDLQAVLAHKLKLSDLTFADDIQQQVPLYDGPALLAQMHADTSGEQSAQIQSEWQWVWESGPGILVIKQAFADAQVIDRAKSLFDDIYQHEKLAERSATDHFAKPGANERIWNAAEKLCVQDPELFARYYGNELLRLAATAWLGPGYQITSQTNSVNPGGQAQVAHRDYHLGFMTPDQAEAYPAHIHRLSPALTLQCAIAHVDMPLESGPTLYLPHSQKYPLGYLLADCAPLHDYFATHRVQLALAKGDLVLFNPALFHAAGTNTSKDIKRAANLLQISSPFGRAMESVDRAKMSRLLFPQLKALAASGELSAAQIDAVIAASAEGYAFPTNLDLDPPRDGLAPPSQQALLRQALAEQWSEAAFELALERHGEKRTT</sequence>
<dbReference type="InterPro" id="IPR008775">
    <property type="entry name" value="Phytyl_CoA_dOase-like"/>
</dbReference>
<dbReference type="PANTHER" id="PTHR21308:SF8">
    <property type="entry name" value="PHYTANOYL-COA DIOXYGENASE FAMILY PROTEIN (AFU_ORTHOLOGUE AFUA_2G09620)"/>
    <property type="match status" value="1"/>
</dbReference>
<dbReference type="Proteomes" id="UP000229757">
    <property type="component" value="Chromosome"/>
</dbReference>
<gene>
    <name evidence="1" type="ORF">REIFOR_03261</name>
</gene>
<dbReference type="KEGG" id="rfo:REIFOR_03261"/>
<dbReference type="GO" id="GO:0001561">
    <property type="term" value="P:fatty acid alpha-oxidation"/>
    <property type="evidence" value="ECO:0007669"/>
    <property type="project" value="InterPro"/>
</dbReference>
<dbReference type="Pfam" id="PF05721">
    <property type="entry name" value="PhyH"/>
    <property type="match status" value="1"/>
</dbReference>
<keyword evidence="1" id="KW-0560">Oxidoreductase</keyword>
<dbReference type="EMBL" id="CP011797">
    <property type="protein sequence ID" value="ATX78367.1"/>
    <property type="molecule type" value="Genomic_DNA"/>
</dbReference>
<dbReference type="InterPro" id="IPR047128">
    <property type="entry name" value="PhyH"/>
</dbReference>
<protein>
    <submittedName>
        <fullName evidence="1">Phytanoyl-CoA dioxygenase</fullName>
    </submittedName>
</protein>